<gene>
    <name evidence="4" type="ORF">FB382_001560</name>
</gene>
<dbReference type="InterPro" id="IPR050259">
    <property type="entry name" value="SDR"/>
</dbReference>
<dbReference type="InterPro" id="IPR020904">
    <property type="entry name" value="Sc_DH/Rdtase_CS"/>
</dbReference>
<dbReference type="AlphaFoldDB" id="A0A7W3IZ76"/>
<comment type="similarity">
    <text evidence="1">Belongs to the short-chain dehydrogenases/reductases (SDR) family.</text>
</comment>
<dbReference type="EC" id="1.1.1.100" evidence="4"/>
<evidence type="ECO:0000313" key="4">
    <source>
        <dbReference type="EMBL" id="MBA8803269.1"/>
    </source>
</evidence>
<feature type="domain" description="Ketoreductase" evidence="3">
    <location>
        <begin position="13"/>
        <end position="192"/>
    </location>
</feature>
<protein>
    <submittedName>
        <fullName evidence="4">3-oxoacyl-[acyl-carrier protein] reductase</fullName>
        <ecNumber evidence="4">1.1.1.100</ecNumber>
    </submittedName>
</protein>
<dbReference type="PRINTS" id="PR00080">
    <property type="entry name" value="SDRFAMILY"/>
</dbReference>
<organism evidence="4 5">
    <name type="scientific">Nocardioides ginsengisegetis</name>
    <dbReference type="NCBI Taxonomy" id="661491"/>
    <lineage>
        <taxon>Bacteria</taxon>
        <taxon>Bacillati</taxon>
        <taxon>Actinomycetota</taxon>
        <taxon>Actinomycetes</taxon>
        <taxon>Propionibacteriales</taxon>
        <taxon>Nocardioidaceae</taxon>
        <taxon>Nocardioides</taxon>
    </lineage>
</organism>
<dbReference type="PANTHER" id="PTHR42879">
    <property type="entry name" value="3-OXOACYL-(ACYL-CARRIER-PROTEIN) REDUCTASE"/>
    <property type="match status" value="1"/>
</dbReference>
<evidence type="ECO:0000256" key="1">
    <source>
        <dbReference type="ARBA" id="ARBA00006484"/>
    </source>
</evidence>
<keyword evidence="2 4" id="KW-0560">Oxidoreductase</keyword>
<comment type="caution">
    <text evidence="4">The sequence shown here is derived from an EMBL/GenBank/DDBJ whole genome shotgun (WGS) entry which is preliminary data.</text>
</comment>
<dbReference type="PRINTS" id="PR00081">
    <property type="entry name" value="GDHRDH"/>
</dbReference>
<reference evidence="4 5" key="1">
    <citation type="submission" date="2020-07" db="EMBL/GenBank/DDBJ databases">
        <title>Sequencing the genomes of 1000 actinobacteria strains.</title>
        <authorList>
            <person name="Klenk H.-P."/>
        </authorList>
    </citation>
    <scope>NUCLEOTIDE SEQUENCE [LARGE SCALE GENOMIC DNA]</scope>
    <source>
        <strain evidence="4 5">DSM 21349</strain>
    </source>
</reference>
<evidence type="ECO:0000313" key="5">
    <source>
        <dbReference type="Proteomes" id="UP000580910"/>
    </source>
</evidence>
<sequence length="256" mass="26187">MPELKVALGVEGLNVLVIGGARGIGEAVVRQMHSQGASVVVADIAAEAAASLATELSSWGAPVRHHQVDVASEAGVEALVKTVRSELGSVDVLVHVAGIGSPSPVVELSLEQWQQTLAVNLTGPFLTTRAVIPSMVAQGFGRIVLISSQLAFLGSPGLSHYCATKAGLHGFLKSVARELGDSGVTINAVAPGPTDTPLFRELPEEVREAIKATVPLGRIGEVDEIAPSVLLLASRSGGAFYTGAVLTPCGGHAMPA</sequence>
<evidence type="ECO:0000256" key="2">
    <source>
        <dbReference type="ARBA" id="ARBA00023002"/>
    </source>
</evidence>
<dbReference type="SMART" id="SM00822">
    <property type="entry name" value="PKS_KR"/>
    <property type="match status" value="1"/>
</dbReference>
<keyword evidence="5" id="KW-1185">Reference proteome</keyword>
<name>A0A7W3IZ76_9ACTN</name>
<dbReference type="EMBL" id="JACGXA010000001">
    <property type="protein sequence ID" value="MBA8803269.1"/>
    <property type="molecule type" value="Genomic_DNA"/>
</dbReference>
<dbReference type="GO" id="GO:0004316">
    <property type="term" value="F:3-oxoacyl-[acyl-carrier-protein] reductase (NADPH) activity"/>
    <property type="evidence" value="ECO:0007669"/>
    <property type="project" value="UniProtKB-EC"/>
</dbReference>
<dbReference type="InterPro" id="IPR036291">
    <property type="entry name" value="NAD(P)-bd_dom_sf"/>
</dbReference>
<dbReference type="Proteomes" id="UP000580910">
    <property type="component" value="Unassembled WGS sequence"/>
</dbReference>
<dbReference type="Pfam" id="PF13561">
    <property type="entry name" value="adh_short_C2"/>
    <property type="match status" value="1"/>
</dbReference>
<dbReference type="InterPro" id="IPR057326">
    <property type="entry name" value="KR_dom"/>
</dbReference>
<dbReference type="PANTHER" id="PTHR42879:SF2">
    <property type="entry name" value="3-OXOACYL-[ACYL-CARRIER-PROTEIN] REDUCTASE FABG"/>
    <property type="match status" value="1"/>
</dbReference>
<evidence type="ECO:0000259" key="3">
    <source>
        <dbReference type="SMART" id="SM00822"/>
    </source>
</evidence>
<accession>A0A7W3IZ76</accession>
<dbReference type="SUPFAM" id="SSF51735">
    <property type="entry name" value="NAD(P)-binding Rossmann-fold domains"/>
    <property type="match status" value="1"/>
</dbReference>
<dbReference type="PROSITE" id="PS00061">
    <property type="entry name" value="ADH_SHORT"/>
    <property type="match status" value="1"/>
</dbReference>
<proteinExistence type="inferred from homology"/>
<dbReference type="Gene3D" id="3.40.50.720">
    <property type="entry name" value="NAD(P)-binding Rossmann-like Domain"/>
    <property type="match status" value="1"/>
</dbReference>
<dbReference type="InterPro" id="IPR002347">
    <property type="entry name" value="SDR_fam"/>
</dbReference>
<dbReference type="GO" id="GO:0032787">
    <property type="term" value="P:monocarboxylic acid metabolic process"/>
    <property type="evidence" value="ECO:0007669"/>
    <property type="project" value="UniProtKB-ARBA"/>
</dbReference>
<dbReference type="FunFam" id="3.40.50.720:FF:000173">
    <property type="entry name" value="3-oxoacyl-[acyl-carrier protein] reductase"/>
    <property type="match status" value="1"/>
</dbReference>
<dbReference type="RefSeq" id="WP_182538152.1">
    <property type="nucleotide sequence ID" value="NZ_JACGXA010000001.1"/>
</dbReference>